<accession>A0A952AKM9</accession>
<dbReference type="EMBL" id="JACFOF010000007">
    <property type="protein sequence ID" value="MBW7953800.1"/>
    <property type="molecule type" value="Genomic_DNA"/>
</dbReference>
<evidence type="ECO:0000313" key="1">
    <source>
        <dbReference type="EMBL" id="MBW7953800.1"/>
    </source>
</evidence>
<reference evidence="1" key="1">
    <citation type="journal article" date="2022" name="ISME J.">
        <title>A general approach to explore prokaryotic protein glycosylation reveals the unique surface layer modulation of an anammox bacterium.</title>
        <authorList>
            <person name="Pabst M."/>
            <person name="Grouzdev D.S."/>
            <person name="Lawson C.E."/>
            <person name="Kleikamp H.B.C."/>
            <person name="de Ram C."/>
            <person name="Louwen R."/>
            <person name="Lin Y.M."/>
            <person name="Lucker S."/>
            <person name="van Loosdrecht M.C.M."/>
            <person name="Laureni M."/>
        </authorList>
    </citation>
    <scope>NUCLEOTIDE SEQUENCE</scope>
    <source>
        <strain evidence="1">BROCD043</strain>
    </source>
</reference>
<dbReference type="AlphaFoldDB" id="A0A952AKM9"/>
<gene>
    <name evidence="1" type="ORF">H3C67_03355</name>
</gene>
<comment type="caution">
    <text evidence="1">The sequence shown here is derived from an EMBL/GenBank/DDBJ whole genome shotgun (WGS) entry which is preliminary data.</text>
</comment>
<evidence type="ECO:0000313" key="2">
    <source>
        <dbReference type="Proteomes" id="UP000781173"/>
    </source>
</evidence>
<organism evidence="1 2">
    <name type="scientific">Candidatus Dojkabacteria bacterium</name>
    <dbReference type="NCBI Taxonomy" id="2099670"/>
    <lineage>
        <taxon>Bacteria</taxon>
        <taxon>Candidatus Dojkabacteria</taxon>
    </lineage>
</organism>
<sequence>MSKEIKYYSNLRIFDKSGSKYIEKRYTLPTLNRQDLEDLMQRIVLQRSAFEDLHIPISRLENIEIQKEDNLFQLVVIEKFEGLDFVDVVDESNFEMYLERMLNDIYKPLLSSTNNEILPVGIDTAIRNCVFRIHEGDFCYVDFMPPKVNYRGHLTQEVPEIEGEFYNIRILSHNNRFGVVYMLYINLARRYPSKRRVIASLIEQFLNNIDKRELFSFIEESPFYRLKSNTDAIEIIKNINDWKGLNYLYLREGACIAAQYNQTFAENIEDFFKLTHHETDPDSIEYGLLPDARFKKAKSELISVLK</sequence>
<dbReference type="Proteomes" id="UP000781173">
    <property type="component" value="Unassembled WGS sequence"/>
</dbReference>
<protein>
    <submittedName>
        <fullName evidence="1">Uncharacterized protein</fullName>
    </submittedName>
</protein>
<proteinExistence type="predicted"/>
<name>A0A952AKM9_9BACT</name>